<sequence>MDVQKFIKDFQFHIDAANEVFSSLKDNVNDAEPPTRWQAPSSGKPTGKPCAQFPPPPGVTARTAVGGDGKFHGRRRSHRFAASPLVKGGNWSQRHGH</sequence>
<keyword evidence="3" id="KW-1185">Reference proteome</keyword>
<dbReference type="Proteomes" id="UP001190700">
    <property type="component" value="Unassembled WGS sequence"/>
</dbReference>
<evidence type="ECO:0000256" key="1">
    <source>
        <dbReference type="SAM" id="MobiDB-lite"/>
    </source>
</evidence>
<dbReference type="EMBL" id="LGRX02005127">
    <property type="protein sequence ID" value="KAK3279115.1"/>
    <property type="molecule type" value="Genomic_DNA"/>
</dbReference>
<evidence type="ECO:0000313" key="2">
    <source>
        <dbReference type="EMBL" id="KAK3279115.1"/>
    </source>
</evidence>
<protein>
    <submittedName>
        <fullName evidence="2">Uncharacterized protein</fullName>
    </submittedName>
</protein>
<feature type="region of interest" description="Disordered" evidence="1">
    <location>
        <begin position="28"/>
        <end position="97"/>
    </location>
</feature>
<evidence type="ECO:0000313" key="3">
    <source>
        <dbReference type="Proteomes" id="UP001190700"/>
    </source>
</evidence>
<reference evidence="2 3" key="1">
    <citation type="journal article" date="2015" name="Genome Biol. Evol.">
        <title>Comparative Genomics of a Bacterivorous Green Alga Reveals Evolutionary Causalities and Consequences of Phago-Mixotrophic Mode of Nutrition.</title>
        <authorList>
            <person name="Burns J.A."/>
            <person name="Paasch A."/>
            <person name="Narechania A."/>
            <person name="Kim E."/>
        </authorList>
    </citation>
    <scope>NUCLEOTIDE SEQUENCE [LARGE SCALE GENOMIC DNA]</scope>
    <source>
        <strain evidence="2 3">PLY_AMNH</strain>
    </source>
</reference>
<gene>
    <name evidence="2" type="ORF">CYMTET_12984</name>
</gene>
<dbReference type="AlphaFoldDB" id="A0AAE0GJ08"/>
<accession>A0AAE0GJ08</accession>
<name>A0AAE0GJ08_9CHLO</name>
<comment type="caution">
    <text evidence="2">The sequence shown here is derived from an EMBL/GenBank/DDBJ whole genome shotgun (WGS) entry which is preliminary data.</text>
</comment>
<proteinExistence type="predicted"/>
<organism evidence="2 3">
    <name type="scientific">Cymbomonas tetramitiformis</name>
    <dbReference type="NCBI Taxonomy" id="36881"/>
    <lineage>
        <taxon>Eukaryota</taxon>
        <taxon>Viridiplantae</taxon>
        <taxon>Chlorophyta</taxon>
        <taxon>Pyramimonadophyceae</taxon>
        <taxon>Pyramimonadales</taxon>
        <taxon>Pyramimonadaceae</taxon>
        <taxon>Cymbomonas</taxon>
    </lineage>
</organism>